<dbReference type="InterPro" id="IPR011008">
    <property type="entry name" value="Dimeric_a/b-barrel"/>
</dbReference>
<dbReference type="InterPro" id="IPR007138">
    <property type="entry name" value="ABM_dom"/>
</dbReference>
<dbReference type="AlphaFoldDB" id="A0A1V6MHL6"/>
<dbReference type="STRING" id="114686.BM536_037430"/>
<dbReference type="Proteomes" id="UP000184286">
    <property type="component" value="Unassembled WGS sequence"/>
</dbReference>
<dbReference type="RefSeq" id="WP_094104054.1">
    <property type="nucleotide sequence ID" value="NZ_MPOH02000043.1"/>
</dbReference>
<comment type="caution">
    <text evidence="2">The sequence shown here is derived from an EMBL/GenBank/DDBJ whole genome shotgun (WGS) entry which is preliminary data.</text>
</comment>
<dbReference type="Pfam" id="PF03992">
    <property type="entry name" value="ABM"/>
    <property type="match status" value="2"/>
</dbReference>
<name>A0A1V6MHL6_9ACTN</name>
<accession>A0A1V6MHL6</accession>
<dbReference type="SUPFAM" id="SSF54909">
    <property type="entry name" value="Dimeric alpha+beta barrel"/>
    <property type="match status" value="2"/>
</dbReference>
<dbReference type="EMBL" id="MPOH02000043">
    <property type="protein sequence ID" value="OQD51875.1"/>
    <property type="molecule type" value="Genomic_DNA"/>
</dbReference>
<dbReference type="OrthoDB" id="1494517at2"/>
<reference evidence="2 3" key="2">
    <citation type="submission" date="2017-02" db="EMBL/GenBank/DDBJ databases">
        <title>Draft genome sequence of Streptomyces phaeoluteigriseus type strain DSM41896.</title>
        <authorList>
            <person name="Salih T.S."/>
            <person name="Algora Gallardo L."/>
            <person name="Melo Santos T."/>
            <person name="Filgueira Martinez S."/>
            <person name="Herron P.R."/>
        </authorList>
    </citation>
    <scope>NUCLEOTIDE SEQUENCE [LARGE SCALE GENOMIC DNA]</scope>
    <source>
        <strain evidence="2 3">DSM 41896</strain>
    </source>
</reference>
<proteinExistence type="predicted"/>
<sequence length="219" mass="24667">MTRVSVKDQYYTLVNIFETSPEHQHRLIDIWQSLGAADERTGLVSVNAHLSHDGNSVISYIQWRDKAAWEGILVDPGRQERFKEVLTFATFDSIHCEVVYTQRNPKLGEPTIEITEQQDVFTVVEVARTRSKSQQDALLAAVTQPNTVLDATPGYVSHSVHRDFEGEAVVSYSQWESEDAYRAFRAAGDAQDAEPSALDDVDVREYTLKIAYITEATTV</sequence>
<organism evidence="2 3">
    <name type="scientific">Streptomyces phaeoluteigriseus</name>
    <dbReference type="NCBI Taxonomy" id="114686"/>
    <lineage>
        <taxon>Bacteria</taxon>
        <taxon>Bacillati</taxon>
        <taxon>Actinomycetota</taxon>
        <taxon>Actinomycetes</taxon>
        <taxon>Kitasatosporales</taxon>
        <taxon>Streptomycetaceae</taxon>
        <taxon>Streptomyces</taxon>
        <taxon>Streptomyces aurantiacus group</taxon>
    </lineage>
</organism>
<dbReference type="PROSITE" id="PS51725">
    <property type="entry name" value="ABM"/>
    <property type="match status" value="1"/>
</dbReference>
<evidence type="ECO:0000259" key="1">
    <source>
        <dbReference type="PROSITE" id="PS51725"/>
    </source>
</evidence>
<gene>
    <name evidence="2" type="ORF">BM536_037430</name>
</gene>
<dbReference type="Gene3D" id="3.30.70.100">
    <property type="match status" value="2"/>
</dbReference>
<feature type="domain" description="ABM" evidence="1">
    <location>
        <begin position="121"/>
        <end position="210"/>
    </location>
</feature>
<protein>
    <recommendedName>
        <fullName evidence="1">ABM domain-containing protein</fullName>
    </recommendedName>
</protein>
<evidence type="ECO:0000313" key="2">
    <source>
        <dbReference type="EMBL" id="OQD51875.1"/>
    </source>
</evidence>
<evidence type="ECO:0000313" key="3">
    <source>
        <dbReference type="Proteomes" id="UP000184286"/>
    </source>
</evidence>
<reference evidence="3" key="1">
    <citation type="submission" date="2016-11" db="EMBL/GenBank/DDBJ databases">
        <authorList>
            <person name="Schniete J.K."/>
            <person name="Salih T."/>
            <person name="Algora Gallardo L."/>
            <person name="Martinez Fernandez S."/>
            <person name="Herron P.R."/>
        </authorList>
    </citation>
    <scope>NUCLEOTIDE SEQUENCE [LARGE SCALE GENOMIC DNA]</scope>
    <source>
        <strain evidence="3">DSM 41896</strain>
    </source>
</reference>